<dbReference type="FunFam" id="3.30.1130.10:FF:000001">
    <property type="entry name" value="GTP cyclohydrolase 1"/>
    <property type="match status" value="1"/>
</dbReference>
<feature type="binding site" evidence="8">
    <location>
        <position position="105"/>
    </location>
    <ligand>
        <name>Zn(2+)</name>
        <dbReference type="ChEBI" id="CHEBI:29105"/>
    </ligand>
</feature>
<dbReference type="GO" id="GO:0008270">
    <property type="term" value="F:zinc ion binding"/>
    <property type="evidence" value="ECO:0007669"/>
    <property type="project" value="UniProtKB-UniRule"/>
</dbReference>
<comment type="pathway">
    <text evidence="2 8">Cofactor biosynthesis; 7,8-dihydroneopterin triphosphate biosynthesis; 7,8-dihydroneopterin triphosphate from GTP: step 1/1.</text>
</comment>
<evidence type="ECO:0000313" key="12">
    <source>
        <dbReference type="Proteomes" id="UP000282837"/>
    </source>
</evidence>
<dbReference type="OrthoDB" id="9801207at2"/>
<evidence type="ECO:0000256" key="6">
    <source>
        <dbReference type="ARBA" id="ARBA00022801"/>
    </source>
</evidence>
<keyword evidence="8" id="KW-0547">Nucleotide-binding</keyword>
<keyword evidence="7 8" id="KW-0342">GTP-binding</keyword>
<comment type="caution">
    <text evidence="11">The sequence shown here is derived from an EMBL/GenBank/DDBJ whole genome shotgun (WGS) entry which is preliminary data.</text>
</comment>
<gene>
    <name evidence="8 11" type="primary">folE</name>
    <name evidence="11" type="ORF">EOE18_11785</name>
</gene>
<feature type="domain" description="GTP cyclohydrolase I" evidence="10">
    <location>
        <begin position="32"/>
        <end position="209"/>
    </location>
</feature>
<dbReference type="InterPro" id="IPR018234">
    <property type="entry name" value="GTP_CycHdrlase_I_CS"/>
</dbReference>
<feature type="compositionally biased region" description="Basic and acidic residues" evidence="9">
    <location>
        <begin position="1"/>
        <end position="22"/>
    </location>
</feature>
<feature type="binding site" evidence="8">
    <location>
        <position position="102"/>
    </location>
    <ligand>
        <name>Zn(2+)</name>
        <dbReference type="ChEBI" id="CHEBI:29105"/>
    </ligand>
</feature>
<dbReference type="Proteomes" id="UP000282837">
    <property type="component" value="Unassembled WGS sequence"/>
</dbReference>
<dbReference type="Gene3D" id="3.30.1130.10">
    <property type="match status" value="1"/>
</dbReference>
<evidence type="ECO:0000256" key="5">
    <source>
        <dbReference type="ARBA" id="ARBA00022563"/>
    </source>
</evidence>
<comment type="catalytic activity">
    <reaction evidence="1 8">
        <text>GTP + H2O = 7,8-dihydroneopterin 3'-triphosphate + formate + H(+)</text>
        <dbReference type="Rhea" id="RHEA:17473"/>
        <dbReference type="ChEBI" id="CHEBI:15377"/>
        <dbReference type="ChEBI" id="CHEBI:15378"/>
        <dbReference type="ChEBI" id="CHEBI:15740"/>
        <dbReference type="ChEBI" id="CHEBI:37565"/>
        <dbReference type="ChEBI" id="CHEBI:58462"/>
        <dbReference type="EC" id="3.5.4.16"/>
    </reaction>
</comment>
<dbReference type="Pfam" id="PF01227">
    <property type="entry name" value="GTP_cyclohydroI"/>
    <property type="match status" value="1"/>
</dbReference>
<dbReference type="GO" id="GO:0006730">
    <property type="term" value="P:one-carbon metabolic process"/>
    <property type="evidence" value="ECO:0007669"/>
    <property type="project" value="UniProtKB-UniRule"/>
</dbReference>
<dbReference type="EMBL" id="SACO01000008">
    <property type="protein sequence ID" value="RVU04470.1"/>
    <property type="molecule type" value="Genomic_DNA"/>
</dbReference>
<dbReference type="AlphaFoldDB" id="A0A437N3I1"/>
<dbReference type="EC" id="3.5.4.16" evidence="8"/>
<comment type="subunit">
    <text evidence="4">Toroid-shaped homodecamer, composed of two pentamers of five dimers.</text>
</comment>
<sequence length="211" mass="23546">MSFTADHGHIHASAHDHDEAPKGKLPVPQDVQEAIRTLIRWSGDDPEREGLLDTPARVARAWKEYCQGYDEDPAQHLARQFEEVGGYNEIVLLKDIPFQSHCEHHMAPITGKASIAYLPRHSVVGISKLARVLHAYARRLQIQERLTAQVAQCIWDNLNPHGVAVVIEAQHGCMTGRGVRTPGVGMVTSRLYGTFLSDPRSRKEVLSLMGY</sequence>
<evidence type="ECO:0000256" key="1">
    <source>
        <dbReference type="ARBA" id="ARBA00001052"/>
    </source>
</evidence>
<comment type="subunit">
    <text evidence="8">Homopolymer.</text>
</comment>
<evidence type="ECO:0000313" key="11">
    <source>
        <dbReference type="EMBL" id="RVU04470.1"/>
    </source>
</evidence>
<dbReference type="RefSeq" id="WP_127709724.1">
    <property type="nucleotide sequence ID" value="NZ_SACO01000008.1"/>
</dbReference>
<dbReference type="InterPro" id="IPR043133">
    <property type="entry name" value="GTP-CH-I_C/QueF"/>
</dbReference>
<keyword evidence="12" id="KW-1185">Reference proteome</keyword>
<keyword evidence="8" id="KW-0862">Zinc</keyword>
<dbReference type="InterPro" id="IPR043134">
    <property type="entry name" value="GTP-CH-I_N"/>
</dbReference>
<evidence type="ECO:0000256" key="8">
    <source>
        <dbReference type="HAMAP-Rule" id="MF_00223"/>
    </source>
</evidence>
<dbReference type="PANTHER" id="PTHR11109:SF7">
    <property type="entry name" value="GTP CYCLOHYDROLASE 1"/>
    <property type="match status" value="1"/>
</dbReference>
<protein>
    <recommendedName>
        <fullName evidence="8">GTP cyclohydrolase 1</fullName>
        <ecNumber evidence="8">3.5.4.16</ecNumber>
    </recommendedName>
    <alternativeName>
        <fullName evidence="8">GTP cyclohydrolase I</fullName>
        <shortName evidence="8">GTP-CH-I</shortName>
    </alternativeName>
</protein>
<dbReference type="PROSITE" id="PS00859">
    <property type="entry name" value="GTP_CYCLOHYDROL_1_1"/>
    <property type="match status" value="1"/>
</dbReference>
<dbReference type="UniPathway" id="UPA00848">
    <property type="reaction ID" value="UER00151"/>
</dbReference>
<comment type="similarity">
    <text evidence="3 8">Belongs to the GTP cyclohydrolase I family.</text>
</comment>
<evidence type="ECO:0000256" key="3">
    <source>
        <dbReference type="ARBA" id="ARBA00008085"/>
    </source>
</evidence>
<dbReference type="InterPro" id="IPR020602">
    <property type="entry name" value="GTP_CycHdrlase_I_dom"/>
</dbReference>
<dbReference type="HAMAP" id="MF_00223">
    <property type="entry name" value="FolE"/>
    <property type="match status" value="1"/>
</dbReference>
<evidence type="ECO:0000256" key="2">
    <source>
        <dbReference type="ARBA" id="ARBA00005080"/>
    </source>
</evidence>
<reference evidence="11 12" key="1">
    <citation type="submission" date="2019-01" db="EMBL/GenBank/DDBJ databases">
        <authorList>
            <person name="Chen W.-M."/>
        </authorList>
    </citation>
    <scope>NUCLEOTIDE SEQUENCE [LARGE SCALE GENOMIC DNA]</scope>
    <source>
        <strain evidence="11 12">FSY-9</strain>
    </source>
</reference>
<dbReference type="InterPro" id="IPR001474">
    <property type="entry name" value="GTP_CycHdrlase_I"/>
</dbReference>
<evidence type="ECO:0000259" key="10">
    <source>
        <dbReference type="Pfam" id="PF01227"/>
    </source>
</evidence>
<dbReference type="SUPFAM" id="SSF55620">
    <property type="entry name" value="Tetrahydrobiopterin biosynthesis enzymes-like"/>
    <property type="match status" value="1"/>
</dbReference>
<keyword evidence="5 8" id="KW-0554">One-carbon metabolism</keyword>
<name>A0A437N3I1_9SPHN</name>
<evidence type="ECO:0000256" key="7">
    <source>
        <dbReference type="ARBA" id="ARBA00023134"/>
    </source>
</evidence>
<dbReference type="Gene3D" id="1.10.286.10">
    <property type="match status" value="1"/>
</dbReference>
<dbReference type="PROSITE" id="PS00860">
    <property type="entry name" value="GTP_CYCLOHYDROL_1_2"/>
    <property type="match status" value="1"/>
</dbReference>
<dbReference type="GO" id="GO:0006729">
    <property type="term" value="P:tetrahydrobiopterin biosynthetic process"/>
    <property type="evidence" value="ECO:0007669"/>
    <property type="project" value="TreeGrafter"/>
</dbReference>
<keyword evidence="8" id="KW-0479">Metal-binding</keyword>
<dbReference type="NCBIfam" id="NF006825">
    <property type="entry name" value="PRK09347.1-2"/>
    <property type="match status" value="1"/>
</dbReference>
<dbReference type="NCBIfam" id="NF006826">
    <property type="entry name" value="PRK09347.1-3"/>
    <property type="match status" value="1"/>
</dbReference>
<dbReference type="GO" id="GO:0046654">
    <property type="term" value="P:tetrahydrofolate biosynthetic process"/>
    <property type="evidence" value="ECO:0007669"/>
    <property type="project" value="UniProtKB-UniRule"/>
</dbReference>
<evidence type="ECO:0000256" key="4">
    <source>
        <dbReference type="ARBA" id="ARBA00011857"/>
    </source>
</evidence>
<evidence type="ECO:0000256" key="9">
    <source>
        <dbReference type="SAM" id="MobiDB-lite"/>
    </source>
</evidence>
<dbReference type="GO" id="GO:0003934">
    <property type="term" value="F:GTP cyclohydrolase I activity"/>
    <property type="evidence" value="ECO:0007669"/>
    <property type="project" value="UniProtKB-UniRule"/>
</dbReference>
<organism evidence="11 12">
    <name type="scientific">Novosphingobium umbonatum</name>
    <dbReference type="NCBI Taxonomy" id="1908524"/>
    <lineage>
        <taxon>Bacteria</taxon>
        <taxon>Pseudomonadati</taxon>
        <taxon>Pseudomonadota</taxon>
        <taxon>Alphaproteobacteria</taxon>
        <taxon>Sphingomonadales</taxon>
        <taxon>Sphingomonadaceae</taxon>
        <taxon>Novosphingobium</taxon>
    </lineage>
</organism>
<accession>A0A437N3I1</accession>
<keyword evidence="6 8" id="KW-0378">Hydrolase</keyword>
<proteinExistence type="inferred from homology"/>
<dbReference type="NCBIfam" id="TIGR00063">
    <property type="entry name" value="folE"/>
    <property type="match status" value="1"/>
</dbReference>
<dbReference type="PANTHER" id="PTHR11109">
    <property type="entry name" value="GTP CYCLOHYDROLASE I"/>
    <property type="match status" value="1"/>
</dbReference>
<feature type="binding site" evidence="8">
    <location>
        <position position="173"/>
    </location>
    <ligand>
        <name>Zn(2+)</name>
        <dbReference type="ChEBI" id="CHEBI:29105"/>
    </ligand>
</feature>
<dbReference type="GO" id="GO:0005525">
    <property type="term" value="F:GTP binding"/>
    <property type="evidence" value="ECO:0007669"/>
    <property type="project" value="UniProtKB-KW"/>
</dbReference>
<feature type="region of interest" description="Disordered" evidence="9">
    <location>
        <begin position="1"/>
        <end position="26"/>
    </location>
</feature>
<dbReference type="GO" id="GO:0005737">
    <property type="term" value="C:cytoplasm"/>
    <property type="evidence" value="ECO:0007669"/>
    <property type="project" value="TreeGrafter"/>
</dbReference>